<keyword evidence="2" id="KW-0378">Hydrolase</keyword>
<dbReference type="InterPro" id="IPR015797">
    <property type="entry name" value="NUDIX_hydrolase-like_dom_sf"/>
</dbReference>
<name>A0A2M7XAB3_9BACT</name>
<dbReference type="GO" id="GO:0016787">
    <property type="term" value="F:hydrolase activity"/>
    <property type="evidence" value="ECO:0007669"/>
    <property type="project" value="UniProtKB-KW"/>
</dbReference>
<evidence type="ECO:0000259" key="1">
    <source>
        <dbReference type="Pfam" id="PF00293"/>
    </source>
</evidence>
<gene>
    <name evidence="2" type="ORF">CO176_00245</name>
</gene>
<dbReference type="Proteomes" id="UP000230484">
    <property type="component" value="Unassembled WGS sequence"/>
</dbReference>
<organism evidence="2 3">
    <name type="scientific">Candidatus Woesebacteria bacterium CG_4_9_14_3_um_filter_39_10</name>
    <dbReference type="NCBI Taxonomy" id="1975056"/>
    <lineage>
        <taxon>Bacteria</taxon>
        <taxon>Candidatus Woeseibacteriota</taxon>
    </lineage>
</organism>
<reference evidence="3" key="1">
    <citation type="submission" date="2017-09" db="EMBL/GenBank/DDBJ databases">
        <title>Depth-based differentiation of microbial function through sediment-hosted aquifers and enrichment of novel symbionts in the deep terrestrial subsurface.</title>
        <authorList>
            <person name="Probst A.J."/>
            <person name="Ladd B."/>
            <person name="Jarett J.K."/>
            <person name="Geller-Mcgrath D.E."/>
            <person name="Sieber C.M.K."/>
            <person name="Emerson J.B."/>
            <person name="Anantharaman K."/>
            <person name="Thomas B.C."/>
            <person name="Malmstrom R."/>
            <person name="Stieglmeier M."/>
            <person name="Klingl A."/>
            <person name="Woyke T."/>
            <person name="Ryan C.M."/>
            <person name="Banfield J.F."/>
        </authorList>
    </citation>
    <scope>NUCLEOTIDE SEQUENCE [LARGE SCALE GENOMIC DNA]</scope>
</reference>
<dbReference type="Gene3D" id="3.90.79.10">
    <property type="entry name" value="Nucleoside Triphosphate Pyrophosphohydrolase"/>
    <property type="match status" value="1"/>
</dbReference>
<protein>
    <submittedName>
        <fullName evidence="2">NUDIX hydrolase</fullName>
    </submittedName>
</protein>
<dbReference type="Pfam" id="PF00293">
    <property type="entry name" value="NUDIX"/>
    <property type="match status" value="1"/>
</dbReference>
<proteinExistence type="predicted"/>
<dbReference type="AlphaFoldDB" id="A0A2M7XAB3"/>
<comment type="caution">
    <text evidence="2">The sequence shown here is derived from an EMBL/GenBank/DDBJ whole genome shotgun (WGS) entry which is preliminary data.</text>
</comment>
<dbReference type="InterPro" id="IPR000086">
    <property type="entry name" value="NUDIX_hydrolase_dom"/>
</dbReference>
<sequence length="128" mass="14827">FPFGFAPPAGHVDDKGGFEEAAREEVQEEVGLSPINIKLVTEGRKDNRCRRKGGDYHYWKIYKVEAEGKLKPSEDETKQAGLYTKDQIKNLSERTARYLDGEISEEDWQNSPGIETVWYEWFKELEII</sequence>
<evidence type="ECO:0000313" key="2">
    <source>
        <dbReference type="EMBL" id="PJA43116.1"/>
    </source>
</evidence>
<dbReference type="EMBL" id="PFWW01000004">
    <property type="protein sequence ID" value="PJA43116.1"/>
    <property type="molecule type" value="Genomic_DNA"/>
</dbReference>
<evidence type="ECO:0000313" key="3">
    <source>
        <dbReference type="Proteomes" id="UP000230484"/>
    </source>
</evidence>
<feature type="non-terminal residue" evidence="2">
    <location>
        <position position="1"/>
    </location>
</feature>
<feature type="domain" description="Nudix hydrolase" evidence="1">
    <location>
        <begin position="6"/>
        <end position="94"/>
    </location>
</feature>
<accession>A0A2M7XAB3</accession>
<dbReference type="SUPFAM" id="SSF55811">
    <property type="entry name" value="Nudix"/>
    <property type="match status" value="1"/>
</dbReference>